<dbReference type="Proteomes" id="UP000482155">
    <property type="component" value="Unassembled WGS sequence"/>
</dbReference>
<accession>A0A6B3SU85</accession>
<dbReference type="Pfam" id="PF04307">
    <property type="entry name" value="YdjM"/>
    <property type="match status" value="1"/>
</dbReference>
<feature type="transmembrane region" description="Helical" evidence="2">
    <location>
        <begin position="74"/>
        <end position="93"/>
    </location>
</feature>
<evidence type="ECO:0000256" key="2">
    <source>
        <dbReference type="SAM" id="Phobius"/>
    </source>
</evidence>
<proteinExistence type="predicted"/>
<dbReference type="RefSeq" id="WP_163968062.1">
    <property type="nucleotide sequence ID" value="NZ_JAAIVB010000078.1"/>
</dbReference>
<keyword evidence="4" id="KW-1185">Reference proteome</keyword>
<dbReference type="PANTHER" id="PTHR40031:SF1">
    <property type="entry name" value="MEMBRANE-BOUND METAL-DEPENDENT HYDROLASE"/>
    <property type="match status" value="1"/>
</dbReference>
<dbReference type="InterPro" id="IPR007404">
    <property type="entry name" value="YdjM-like"/>
</dbReference>
<keyword evidence="2" id="KW-0812">Transmembrane</keyword>
<dbReference type="PANTHER" id="PTHR40031">
    <property type="entry name" value="HYPOTHETICAL MEMBRANE SPANNING PROTEIN"/>
    <property type="match status" value="1"/>
</dbReference>
<keyword evidence="2" id="KW-1133">Transmembrane helix</keyword>
<feature type="region of interest" description="Disordered" evidence="1">
    <location>
        <begin position="410"/>
        <end position="436"/>
    </location>
</feature>
<keyword evidence="3" id="KW-0378">Hydrolase</keyword>
<feature type="compositionally biased region" description="Low complexity" evidence="1">
    <location>
        <begin position="412"/>
        <end position="427"/>
    </location>
</feature>
<sequence length="436" mass="46825">MDNLTHSVVGLALGEAIHRCLPHELDPLEQRTRRRMLLFAGWAASNFPDLDLLLSPLMSPPLGYLLHHRGHTHTLLAALPQAGLIWLLVWLLWPSARTLLRYSGAARAGLGLALGAGLLLHIGMDFLNSYGVHPFHPFSGRWFYGDLVFILEPVFWIAFGVPMAMTLPGKALKVLFSALLVGVPLWFTTQGYLSWPSFAMLATLGIACAWLQLRAGSAGLAGLCLAVLAAGSFVGIQQAAAGRAREAVVQALHEADPGNALLDAALTAYPSNPFCWDVVSIEKNEATQRYLLRHGLVSAAPSVVPAGACPPALAGTAAGAAPGPGGMILLWQEQADLERLRALRRDDCRFEAWMRFARMPLIDGNNVFDARYANSPRGNFTAMQIPSRAASPRPDCPRFVPQWSFPREDLLGTDAGNGTATAAGPGARSLPASPAR</sequence>
<dbReference type="GO" id="GO:0016787">
    <property type="term" value="F:hydrolase activity"/>
    <property type="evidence" value="ECO:0007669"/>
    <property type="project" value="UniProtKB-KW"/>
</dbReference>
<feature type="transmembrane region" description="Helical" evidence="2">
    <location>
        <begin position="142"/>
        <end position="159"/>
    </location>
</feature>
<comment type="caution">
    <text evidence="3">The sequence shown here is derived from an EMBL/GenBank/DDBJ whole genome shotgun (WGS) entry which is preliminary data.</text>
</comment>
<organism evidence="3 4">
    <name type="scientific">Noviherbaspirillum galbum</name>
    <dbReference type="NCBI Taxonomy" id="2709383"/>
    <lineage>
        <taxon>Bacteria</taxon>
        <taxon>Pseudomonadati</taxon>
        <taxon>Pseudomonadota</taxon>
        <taxon>Betaproteobacteria</taxon>
        <taxon>Burkholderiales</taxon>
        <taxon>Oxalobacteraceae</taxon>
        <taxon>Noviherbaspirillum</taxon>
    </lineage>
</organism>
<dbReference type="EMBL" id="JAAIVB010000078">
    <property type="protein sequence ID" value="NEX64151.1"/>
    <property type="molecule type" value="Genomic_DNA"/>
</dbReference>
<dbReference type="InterPro" id="IPR053170">
    <property type="entry name" value="Transcription_regulator"/>
</dbReference>
<dbReference type="AlphaFoldDB" id="A0A6B3SU85"/>
<feature type="transmembrane region" description="Helical" evidence="2">
    <location>
        <begin position="171"/>
        <end position="187"/>
    </location>
</feature>
<feature type="transmembrane region" description="Helical" evidence="2">
    <location>
        <begin position="105"/>
        <end position="122"/>
    </location>
</feature>
<gene>
    <name evidence="3" type="ORF">G3574_23975</name>
</gene>
<protein>
    <submittedName>
        <fullName evidence="3">Metal-dependent hydrolase</fullName>
    </submittedName>
</protein>
<reference evidence="3 4" key="1">
    <citation type="submission" date="2020-02" db="EMBL/GenBank/DDBJ databases">
        <authorList>
            <person name="Kim M.K."/>
        </authorList>
    </citation>
    <scope>NUCLEOTIDE SEQUENCE [LARGE SCALE GENOMIC DNA]</scope>
    <source>
        <strain evidence="3 4">17J57-3</strain>
    </source>
</reference>
<evidence type="ECO:0000256" key="1">
    <source>
        <dbReference type="SAM" id="MobiDB-lite"/>
    </source>
</evidence>
<keyword evidence="2" id="KW-0472">Membrane</keyword>
<feature type="transmembrane region" description="Helical" evidence="2">
    <location>
        <begin position="218"/>
        <end position="236"/>
    </location>
</feature>
<evidence type="ECO:0000313" key="3">
    <source>
        <dbReference type="EMBL" id="NEX64151.1"/>
    </source>
</evidence>
<evidence type="ECO:0000313" key="4">
    <source>
        <dbReference type="Proteomes" id="UP000482155"/>
    </source>
</evidence>
<name>A0A6B3SU85_9BURK</name>